<gene>
    <name evidence="3" type="ORF">BB558_001307</name>
</gene>
<sequence>MKFLAYSSLVVVVASQITIPPSGLDQISSDYPKYLSVLNGLVSSLSDKNPSQFNSFTSAFGKATLPETFDGAAISSYFNAIPPGSFLDNIIRNAIGSEGSNPTGTTEDDNSPTNTGSAAKPTETTLSGTQTNTSDSSESDTTNENITTDSSDSTTTDTESLQKNITDTSNSKKINITASLSIVLACISIIFA</sequence>
<feature type="region of interest" description="Disordered" evidence="1">
    <location>
        <begin position="97"/>
        <end position="165"/>
    </location>
</feature>
<dbReference type="Proteomes" id="UP000245591">
    <property type="component" value="Unassembled WGS sequence"/>
</dbReference>
<dbReference type="EMBL" id="MBFU01000073">
    <property type="protein sequence ID" value="PWA02502.1"/>
    <property type="molecule type" value="Genomic_DNA"/>
</dbReference>
<evidence type="ECO:0000256" key="1">
    <source>
        <dbReference type="SAM" id="MobiDB-lite"/>
    </source>
</evidence>
<name>A0A2U1JBL5_SMIAN</name>
<proteinExistence type="predicted"/>
<evidence type="ECO:0000313" key="4">
    <source>
        <dbReference type="Proteomes" id="UP000245591"/>
    </source>
</evidence>
<feature type="signal peptide" evidence="2">
    <location>
        <begin position="1"/>
        <end position="15"/>
    </location>
</feature>
<evidence type="ECO:0008006" key="5">
    <source>
        <dbReference type="Google" id="ProtNLM"/>
    </source>
</evidence>
<comment type="caution">
    <text evidence="3">The sequence shown here is derived from an EMBL/GenBank/DDBJ whole genome shotgun (WGS) entry which is preliminary data.</text>
</comment>
<keyword evidence="4" id="KW-1185">Reference proteome</keyword>
<protein>
    <recommendedName>
        <fullName evidence="5">FAS1 domain-containing protein</fullName>
    </recommendedName>
</protein>
<feature type="chain" id="PRO_5015713566" description="FAS1 domain-containing protein" evidence="2">
    <location>
        <begin position="16"/>
        <end position="192"/>
    </location>
</feature>
<reference evidence="3 4" key="1">
    <citation type="journal article" date="2018" name="MBio">
        <title>Comparative Genomics Reveals the Core Gene Toolbox for the Fungus-Insect Symbiosis.</title>
        <authorList>
            <person name="Wang Y."/>
            <person name="Stata M."/>
            <person name="Wang W."/>
            <person name="Stajich J.E."/>
            <person name="White M.M."/>
            <person name="Moncalvo J.M."/>
        </authorList>
    </citation>
    <scope>NUCLEOTIDE SEQUENCE [LARGE SCALE GENOMIC DNA]</scope>
    <source>
        <strain evidence="3 4">AUS-126-30</strain>
    </source>
</reference>
<dbReference type="AlphaFoldDB" id="A0A2U1JBL5"/>
<keyword evidence="2" id="KW-0732">Signal</keyword>
<evidence type="ECO:0000313" key="3">
    <source>
        <dbReference type="EMBL" id="PWA02502.1"/>
    </source>
</evidence>
<feature type="compositionally biased region" description="Low complexity" evidence="1">
    <location>
        <begin position="131"/>
        <end position="159"/>
    </location>
</feature>
<evidence type="ECO:0000256" key="2">
    <source>
        <dbReference type="SAM" id="SignalP"/>
    </source>
</evidence>
<accession>A0A2U1JBL5</accession>
<organism evidence="3 4">
    <name type="scientific">Smittium angustum</name>
    <dbReference type="NCBI Taxonomy" id="133377"/>
    <lineage>
        <taxon>Eukaryota</taxon>
        <taxon>Fungi</taxon>
        <taxon>Fungi incertae sedis</taxon>
        <taxon>Zoopagomycota</taxon>
        <taxon>Kickxellomycotina</taxon>
        <taxon>Harpellomycetes</taxon>
        <taxon>Harpellales</taxon>
        <taxon>Legeriomycetaceae</taxon>
        <taxon>Smittium</taxon>
    </lineage>
</organism>
<feature type="compositionally biased region" description="Polar residues" evidence="1">
    <location>
        <begin position="98"/>
        <end position="130"/>
    </location>
</feature>